<name>A0A8B9UUW1_9AVES</name>
<dbReference type="FunFam" id="2.10.110.10:FF:000120">
    <property type="entry name" value="Insulin gene enhancer protein ISL-2"/>
    <property type="match status" value="1"/>
</dbReference>
<dbReference type="GO" id="GO:0005634">
    <property type="term" value="C:nucleus"/>
    <property type="evidence" value="ECO:0007669"/>
    <property type="project" value="UniProtKB-SubCell"/>
</dbReference>
<accession>A0A8B9UUW1</accession>
<keyword evidence="3" id="KW-0677">Repeat</keyword>
<dbReference type="PROSITE" id="PS00478">
    <property type="entry name" value="LIM_DOMAIN_1"/>
    <property type="match status" value="2"/>
</dbReference>
<reference evidence="15" key="2">
    <citation type="submission" date="2025-09" db="UniProtKB">
        <authorList>
            <consortium name="Ensembl"/>
        </authorList>
    </citation>
    <scope>IDENTIFICATION</scope>
</reference>
<evidence type="ECO:0000256" key="10">
    <source>
        <dbReference type="PROSITE-ProRule" id="PRU00125"/>
    </source>
</evidence>
<evidence type="ECO:0000259" key="13">
    <source>
        <dbReference type="PROSITE" id="PS50023"/>
    </source>
</evidence>
<evidence type="ECO:0000256" key="3">
    <source>
        <dbReference type="ARBA" id="ARBA00022737"/>
    </source>
</evidence>
<keyword evidence="2 10" id="KW-0479">Metal-binding</keyword>
<dbReference type="SMART" id="SM00389">
    <property type="entry name" value="HOX"/>
    <property type="match status" value="1"/>
</dbReference>
<dbReference type="SUPFAM" id="SSF46689">
    <property type="entry name" value="Homeodomain-like"/>
    <property type="match status" value="1"/>
</dbReference>
<evidence type="ECO:0000313" key="15">
    <source>
        <dbReference type="Ensembl" id="ENSAZOP00000013147.1"/>
    </source>
</evidence>
<dbReference type="GO" id="GO:0000981">
    <property type="term" value="F:DNA-binding transcription factor activity, RNA polymerase II-specific"/>
    <property type="evidence" value="ECO:0007669"/>
    <property type="project" value="TreeGrafter"/>
</dbReference>
<feature type="domain" description="LIM zinc-binding" evidence="13">
    <location>
        <begin position="28"/>
        <end position="87"/>
    </location>
</feature>
<sequence>MMQSSALAAEGAVKGLPEILGVPVQQIPQCAGCNQHILDKFILKVLDRHWHSSCLKCADCQMQLADRCFARAGSVYCKEDFFKRFGTKCTACQQGIPPTQVVRKAQDFVYHLHCFACIICSRQLATGDEFYLMEDGRLVCKEDYETAKQNDDSEAGAKRPRTTITAKQLETLKNAYKNSPKPARHVREQLSSETGLDMRVVQVSPGATPCPQDGLVPARGVLGCGVLGCVGAGVLGVMDVARWGVGLRGARPHGCLEAVVGSRCVGLGCLGAAVLGQGVRRCHPHPRCLPQVWFQNRRAKEKRLKKDAGRHRWGQFYKSVKRSRGGGKLEKESSAEDCGVSDSELSFREDQILSELGHTNRVYGTVGDVAGGQLMNGNFSMDGTGQSYQDLRDGSPYGLPQSPSSISSLPSHPPLLNGLDYAMDSGLGLVAHGAQGVSQTLRAMAGGGPTSDISTGSSVGYPDFPTSPASWLDDMDHPPF</sequence>
<dbReference type="InterPro" id="IPR001356">
    <property type="entry name" value="HD"/>
</dbReference>
<dbReference type="InterPro" id="IPR050453">
    <property type="entry name" value="LIM_Homeobox_TF"/>
</dbReference>
<keyword evidence="16" id="KW-1185">Reference proteome</keyword>
<evidence type="ECO:0000256" key="11">
    <source>
        <dbReference type="RuleBase" id="RU000682"/>
    </source>
</evidence>
<dbReference type="InterPro" id="IPR001781">
    <property type="entry name" value="Znf_LIM"/>
</dbReference>
<dbReference type="PANTHER" id="PTHR24208">
    <property type="entry name" value="LIM/HOMEOBOX PROTEIN LHX"/>
    <property type="match status" value="1"/>
</dbReference>
<keyword evidence="5 10" id="KW-0440">LIM domain</keyword>
<feature type="domain" description="Homeobox" evidence="14">
    <location>
        <begin position="155"/>
        <end position="203"/>
    </location>
</feature>
<evidence type="ECO:0000256" key="7">
    <source>
        <dbReference type="ARBA" id="ARBA00023155"/>
    </source>
</evidence>
<comment type="subcellular location">
    <subcellularLocation>
        <location evidence="1 9 11">Nucleus</location>
    </subcellularLocation>
</comment>
<dbReference type="InterPro" id="IPR047956">
    <property type="entry name" value="LHX4_LIM1"/>
</dbReference>
<dbReference type="Pfam" id="PF00412">
    <property type="entry name" value="LIM"/>
    <property type="match status" value="2"/>
</dbReference>
<feature type="region of interest" description="Disordered" evidence="12">
    <location>
        <begin position="381"/>
        <end position="411"/>
    </location>
</feature>
<evidence type="ECO:0000259" key="14">
    <source>
        <dbReference type="PROSITE" id="PS50071"/>
    </source>
</evidence>
<dbReference type="CDD" id="cd00086">
    <property type="entry name" value="homeodomain"/>
    <property type="match status" value="1"/>
</dbReference>
<keyword evidence="4 10" id="KW-0862">Zinc</keyword>
<dbReference type="CDD" id="cd09376">
    <property type="entry name" value="LIM2_Lhx3_Lhx4"/>
    <property type="match status" value="1"/>
</dbReference>
<proteinExistence type="predicted"/>
<evidence type="ECO:0000256" key="8">
    <source>
        <dbReference type="ARBA" id="ARBA00023242"/>
    </source>
</evidence>
<dbReference type="AlphaFoldDB" id="A0A8B9UUW1"/>
<dbReference type="PROSITE" id="PS50023">
    <property type="entry name" value="LIM_DOMAIN_2"/>
    <property type="match status" value="2"/>
</dbReference>
<dbReference type="GO" id="GO:0030182">
    <property type="term" value="P:neuron differentiation"/>
    <property type="evidence" value="ECO:0007669"/>
    <property type="project" value="TreeGrafter"/>
</dbReference>
<evidence type="ECO:0000256" key="5">
    <source>
        <dbReference type="ARBA" id="ARBA00023038"/>
    </source>
</evidence>
<dbReference type="PROSITE" id="PS50071">
    <property type="entry name" value="HOMEOBOX_2"/>
    <property type="match status" value="1"/>
</dbReference>
<organism evidence="15 16">
    <name type="scientific">Anas zonorhyncha</name>
    <name type="common">Eastern spot-billed duck</name>
    <dbReference type="NCBI Taxonomy" id="75864"/>
    <lineage>
        <taxon>Eukaryota</taxon>
        <taxon>Metazoa</taxon>
        <taxon>Chordata</taxon>
        <taxon>Craniata</taxon>
        <taxon>Vertebrata</taxon>
        <taxon>Euteleostomi</taxon>
        <taxon>Archelosauria</taxon>
        <taxon>Archosauria</taxon>
        <taxon>Dinosauria</taxon>
        <taxon>Saurischia</taxon>
        <taxon>Theropoda</taxon>
        <taxon>Coelurosauria</taxon>
        <taxon>Aves</taxon>
        <taxon>Neognathae</taxon>
        <taxon>Galloanserae</taxon>
        <taxon>Anseriformes</taxon>
        <taxon>Anatidae</taxon>
        <taxon>Anatinae</taxon>
        <taxon>Anas</taxon>
    </lineage>
</organism>
<dbReference type="GO" id="GO:0000977">
    <property type="term" value="F:RNA polymerase II transcription regulatory region sequence-specific DNA binding"/>
    <property type="evidence" value="ECO:0007669"/>
    <property type="project" value="TreeGrafter"/>
</dbReference>
<dbReference type="PANTHER" id="PTHR24208:SF116">
    <property type="entry name" value="LIM_HOMEOBOX PROTEIN LHX4"/>
    <property type="match status" value="1"/>
</dbReference>
<dbReference type="InterPro" id="IPR009057">
    <property type="entry name" value="Homeodomain-like_sf"/>
</dbReference>
<evidence type="ECO:0000256" key="2">
    <source>
        <dbReference type="ARBA" id="ARBA00022723"/>
    </source>
</evidence>
<protein>
    <submittedName>
        <fullName evidence="15">LIM homeobox 4</fullName>
    </submittedName>
</protein>
<feature type="region of interest" description="Disordered" evidence="12">
    <location>
        <begin position="443"/>
        <end position="480"/>
    </location>
</feature>
<dbReference type="Ensembl" id="ENSAZOT00000014136.1">
    <property type="protein sequence ID" value="ENSAZOP00000013147.1"/>
    <property type="gene ID" value="ENSAZOG00000008486.1"/>
</dbReference>
<dbReference type="GO" id="GO:0008270">
    <property type="term" value="F:zinc ion binding"/>
    <property type="evidence" value="ECO:0007669"/>
    <property type="project" value="InterPro"/>
</dbReference>
<dbReference type="Proteomes" id="UP000694549">
    <property type="component" value="Unplaced"/>
</dbReference>
<keyword evidence="8 9" id="KW-0539">Nucleus</keyword>
<keyword evidence="6 9" id="KW-0238">DNA-binding</keyword>
<dbReference type="SMART" id="SM00132">
    <property type="entry name" value="LIM"/>
    <property type="match status" value="2"/>
</dbReference>
<evidence type="ECO:0000256" key="9">
    <source>
        <dbReference type="PROSITE-ProRule" id="PRU00108"/>
    </source>
</evidence>
<dbReference type="Gene3D" id="1.10.10.60">
    <property type="entry name" value="Homeodomain-like"/>
    <property type="match status" value="1"/>
</dbReference>
<reference evidence="15" key="1">
    <citation type="submission" date="2025-08" db="UniProtKB">
        <authorList>
            <consortium name="Ensembl"/>
        </authorList>
    </citation>
    <scope>IDENTIFICATION</scope>
</reference>
<dbReference type="Gene3D" id="2.10.110.10">
    <property type="entry name" value="Cysteine Rich Protein"/>
    <property type="match status" value="2"/>
</dbReference>
<dbReference type="Pfam" id="PF00046">
    <property type="entry name" value="Homeodomain"/>
    <property type="match status" value="1"/>
</dbReference>
<dbReference type="SUPFAM" id="SSF57716">
    <property type="entry name" value="Glucocorticoid receptor-like (DNA-binding domain)"/>
    <property type="match status" value="2"/>
</dbReference>
<dbReference type="InterPro" id="IPR049594">
    <property type="entry name" value="Lhx3/4-like_LIM2"/>
</dbReference>
<feature type="compositionally biased region" description="Low complexity" evidence="12">
    <location>
        <begin position="399"/>
        <end position="411"/>
    </location>
</feature>
<feature type="DNA-binding region" description="Homeobox" evidence="9">
    <location>
        <begin position="157"/>
        <end position="204"/>
    </location>
</feature>
<dbReference type="CDD" id="cd09468">
    <property type="entry name" value="LIM1_Lhx4"/>
    <property type="match status" value="1"/>
</dbReference>
<evidence type="ECO:0000256" key="4">
    <source>
        <dbReference type="ARBA" id="ARBA00022833"/>
    </source>
</evidence>
<evidence type="ECO:0000256" key="12">
    <source>
        <dbReference type="SAM" id="MobiDB-lite"/>
    </source>
</evidence>
<evidence type="ECO:0000256" key="1">
    <source>
        <dbReference type="ARBA" id="ARBA00004123"/>
    </source>
</evidence>
<dbReference type="FunFam" id="2.10.110.10:FF:000032">
    <property type="entry name" value="LIM/homeobox protein Lhx3"/>
    <property type="match status" value="1"/>
</dbReference>
<evidence type="ECO:0000313" key="16">
    <source>
        <dbReference type="Proteomes" id="UP000694549"/>
    </source>
</evidence>
<evidence type="ECO:0000256" key="6">
    <source>
        <dbReference type="ARBA" id="ARBA00023125"/>
    </source>
</evidence>
<keyword evidence="7 9" id="KW-0371">Homeobox</keyword>
<feature type="domain" description="LIM zinc-binding" evidence="13">
    <location>
        <begin position="88"/>
        <end position="150"/>
    </location>
</feature>